<proteinExistence type="inferred from homology"/>
<organism evidence="11 12">
    <name type="scientific">Paenibacillus naphthalenovorans</name>
    <dbReference type="NCBI Taxonomy" id="162209"/>
    <lineage>
        <taxon>Bacteria</taxon>
        <taxon>Bacillati</taxon>
        <taxon>Bacillota</taxon>
        <taxon>Bacilli</taxon>
        <taxon>Bacillales</taxon>
        <taxon>Paenibacillaceae</taxon>
        <taxon>Paenibacillus</taxon>
    </lineage>
</organism>
<dbReference type="PANTHER" id="PTHR35011:SF2">
    <property type="entry name" value="2,3-DIKETO-L-GULONATE TRAP TRANSPORTER SMALL PERMEASE PROTEIN YIAM"/>
    <property type="match status" value="1"/>
</dbReference>
<gene>
    <name evidence="11" type="ORF">IJ22_36140</name>
</gene>
<dbReference type="EMBL" id="CP013652">
    <property type="protein sequence ID" value="ALS23952.1"/>
    <property type="molecule type" value="Genomic_DNA"/>
</dbReference>
<dbReference type="GO" id="GO:0022857">
    <property type="term" value="F:transmembrane transporter activity"/>
    <property type="evidence" value="ECO:0007669"/>
    <property type="project" value="TreeGrafter"/>
</dbReference>
<dbReference type="GO" id="GO:0005886">
    <property type="term" value="C:plasma membrane"/>
    <property type="evidence" value="ECO:0007669"/>
    <property type="project" value="UniProtKB-SubCell"/>
</dbReference>
<evidence type="ECO:0000256" key="6">
    <source>
        <dbReference type="ARBA" id="ARBA00022989"/>
    </source>
</evidence>
<evidence type="ECO:0000256" key="3">
    <source>
        <dbReference type="ARBA" id="ARBA00022475"/>
    </source>
</evidence>
<evidence type="ECO:0000256" key="2">
    <source>
        <dbReference type="ARBA" id="ARBA00022448"/>
    </source>
</evidence>
<keyword evidence="7 9" id="KW-0472">Membrane</keyword>
<evidence type="ECO:0000313" key="11">
    <source>
        <dbReference type="EMBL" id="ALS23952.1"/>
    </source>
</evidence>
<comment type="subcellular location">
    <subcellularLocation>
        <location evidence="1">Cell inner membrane</location>
        <topology evidence="1">Multi-pass membrane protein</topology>
    </subcellularLocation>
</comment>
<dbReference type="GO" id="GO:0015740">
    <property type="term" value="P:C4-dicarboxylate transport"/>
    <property type="evidence" value="ECO:0007669"/>
    <property type="project" value="TreeGrafter"/>
</dbReference>
<reference evidence="12" key="1">
    <citation type="submission" date="2015-12" db="EMBL/GenBank/DDBJ databases">
        <title>Complete genome sequences of two moderately thermophilic Paenibacillus species.</title>
        <authorList>
            <person name="Butler R.III."/>
            <person name="Wang J."/>
            <person name="Stark B.C."/>
            <person name="Pombert J.-F."/>
        </authorList>
    </citation>
    <scope>NUCLEOTIDE SEQUENCE [LARGE SCALE GENOMIC DNA]</scope>
    <source>
        <strain evidence="12">32O-Y</strain>
    </source>
</reference>
<name>A0A0U2M774_9BACL</name>
<dbReference type="STRING" id="162209.IJ22_36140"/>
<evidence type="ECO:0000256" key="7">
    <source>
        <dbReference type="ARBA" id="ARBA00023136"/>
    </source>
</evidence>
<dbReference type="AlphaFoldDB" id="A0A0U2M774"/>
<keyword evidence="3" id="KW-1003">Cell membrane</keyword>
<feature type="transmembrane region" description="Helical" evidence="9">
    <location>
        <begin position="24"/>
        <end position="48"/>
    </location>
</feature>
<keyword evidence="12" id="KW-1185">Reference proteome</keyword>
<keyword evidence="5 9" id="KW-0812">Transmembrane</keyword>
<accession>A0A0U2M774</accession>
<feature type="transmembrane region" description="Helical" evidence="9">
    <location>
        <begin position="60"/>
        <end position="77"/>
    </location>
</feature>
<keyword evidence="6 9" id="KW-1133">Transmembrane helix</keyword>
<feature type="transmembrane region" description="Helical" evidence="9">
    <location>
        <begin position="140"/>
        <end position="159"/>
    </location>
</feature>
<feature type="transmembrane region" description="Helical" evidence="9">
    <location>
        <begin position="98"/>
        <end position="120"/>
    </location>
</feature>
<evidence type="ECO:0000256" key="5">
    <source>
        <dbReference type="ARBA" id="ARBA00022692"/>
    </source>
</evidence>
<dbReference type="Pfam" id="PF04290">
    <property type="entry name" value="DctQ"/>
    <property type="match status" value="1"/>
</dbReference>
<evidence type="ECO:0000313" key="12">
    <source>
        <dbReference type="Proteomes" id="UP000061660"/>
    </source>
</evidence>
<dbReference type="OrthoDB" id="9815614at2"/>
<evidence type="ECO:0000256" key="1">
    <source>
        <dbReference type="ARBA" id="ARBA00004429"/>
    </source>
</evidence>
<evidence type="ECO:0000256" key="4">
    <source>
        <dbReference type="ARBA" id="ARBA00022519"/>
    </source>
</evidence>
<comment type="similarity">
    <text evidence="8">Belongs to the TRAP transporter small permease family.</text>
</comment>
<dbReference type="PATRIC" id="fig|162209.4.peg.3847"/>
<feature type="domain" description="Tripartite ATP-independent periplasmic transporters DctQ component" evidence="10">
    <location>
        <begin position="40"/>
        <end position="164"/>
    </location>
</feature>
<evidence type="ECO:0000256" key="9">
    <source>
        <dbReference type="SAM" id="Phobius"/>
    </source>
</evidence>
<dbReference type="InterPro" id="IPR055348">
    <property type="entry name" value="DctQ"/>
</dbReference>
<sequence>MEEIQQIQPKPNIISTIANIIDRLLIWVSVAIGVVLTFNMIVAVMFRYVLNHPIFWADELSLYLFCWITFLGASLGIKRADMAAVTFLIDRLSPKFRLITDIFIHLCTLLFAAVIGYYSILWVKSPSVVNQLSATIPINLWILYSVVPISMLCIIVFTIDHINKLVSAYIFRARGGC</sequence>
<protein>
    <submittedName>
        <fullName evidence="11">DctQ component of tripartite ATP-independent periplasmic transporter</fullName>
    </submittedName>
</protein>
<evidence type="ECO:0000259" key="10">
    <source>
        <dbReference type="Pfam" id="PF04290"/>
    </source>
</evidence>
<dbReference type="InterPro" id="IPR007387">
    <property type="entry name" value="TRAP_DctQ"/>
</dbReference>
<keyword evidence="4" id="KW-0997">Cell inner membrane</keyword>
<dbReference type="Proteomes" id="UP000061660">
    <property type="component" value="Chromosome"/>
</dbReference>
<dbReference type="RefSeq" id="WP_062409750.1">
    <property type="nucleotide sequence ID" value="NZ_CP013652.1"/>
</dbReference>
<dbReference type="PANTHER" id="PTHR35011">
    <property type="entry name" value="2,3-DIKETO-L-GULONATE TRAP TRANSPORTER SMALL PERMEASE PROTEIN YIAM"/>
    <property type="match status" value="1"/>
</dbReference>
<keyword evidence="2" id="KW-0813">Transport</keyword>
<dbReference type="KEGG" id="pnp:IJ22_36140"/>
<evidence type="ECO:0000256" key="8">
    <source>
        <dbReference type="ARBA" id="ARBA00038436"/>
    </source>
</evidence>
<reference evidence="11 12" key="2">
    <citation type="journal article" date="2016" name="Genome Announc.">
        <title>Complete Genome Sequences of Two Interactive Moderate Thermophiles, Paenibacillus napthalenovorans 32O-Y and Paenibacillus sp. 32O-W.</title>
        <authorList>
            <person name="Butler R.R.III."/>
            <person name="Wang J."/>
            <person name="Stark B.C."/>
            <person name="Pombert J.F."/>
        </authorList>
    </citation>
    <scope>NUCLEOTIDE SEQUENCE [LARGE SCALE GENOMIC DNA]</scope>
    <source>
        <strain evidence="11 12">32O-Y</strain>
    </source>
</reference>